<dbReference type="PANTHER" id="PTHR22954">
    <property type="entry name" value="RETROVIRAL PROTEASE-RELATED"/>
    <property type="match status" value="1"/>
</dbReference>
<dbReference type="AlphaFoldDB" id="E9GMI3"/>
<protein>
    <submittedName>
        <fullName evidence="2">Uncharacterized protein</fullName>
    </submittedName>
</protein>
<keyword evidence="3" id="KW-1185">Reference proteome</keyword>
<proteinExistence type="predicted"/>
<feature type="compositionally biased region" description="Polar residues" evidence="1">
    <location>
        <begin position="141"/>
        <end position="151"/>
    </location>
</feature>
<feature type="region of interest" description="Disordered" evidence="1">
    <location>
        <begin position="261"/>
        <end position="280"/>
    </location>
</feature>
<reference evidence="2 3" key="1">
    <citation type="journal article" date="2011" name="Science">
        <title>The ecoresponsive genome of Daphnia pulex.</title>
        <authorList>
            <person name="Colbourne J.K."/>
            <person name="Pfrender M.E."/>
            <person name="Gilbert D."/>
            <person name="Thomas W.K."/>
            <person name="Tucker A."/>
            <person name="Oakley T.H."/>
            <person name="Tokishita S."/>
            <person name="Aerts A."/>
            <person name="Arnold G.J."/>
            <person name="Basu M.K."/>
            <person name="Bauer D.J."/>
            <person name="Caceres C.E."/>
            <person name="Carmel L."/>
            <person name="Casola C."/>
            <person name="Choi J.H."/>
            <person name="Detter J.C."/>
            <person name="Dong Q."/>
            <person name="Dusheyko S."/>
            <person name="Eads B.D."/>
            <person name="Frohlich T."/>
            <person name="Geiler-Samerotte K.A."/>
            <person name="Gerlach D."/>
            <person name="Hatcher P."/>
            <person name="Jogdeo S."/>
            <person name="Krijgsveld J."/>
            <person name="Kriventseva E.V."/>
            <person name="Kultz D."/>
            <person name="Laforsch C."/>
            <person name="Lindquist E."/>
            <person name="Lopez J."/>
            <person name="Manak J.R."/>
            <person name="Muller J."/>
            <person name="Pangilinan J."/>
            <person name="Patwardhan R.P."/>
            <person name="Pitluck S."/>
            <person name="Pritham E.J."/>
            <person name="Rechtsteiner A."/>
            <person name="Rho M."/>
            <person name="Rogozin I.B."/>
            <person name="Sakarya O."/>
            <person name="Salamov A."/>
            <person name="Schaack S."/>
            <person name="Shapiro H."/>
            <person name="Shiga Y."/>
            <person name="Skalitzky C."/>
            <person name="Smith Z."/>
            <person name="Souvorov A."/>
            <person name="Sung W."/>
            <person name="Tang Z."/>
            <person name="Tsuchiya D."/>
            <person name="Tu H."/>
            <person name="Vos H."/>
            <person name="Wang M."/>
            <person name="Wolf Y.I."/>
            <person name="Yamagata H."/>
            <person name="Yamada T."/>
            <person name="Ye Y."/>
            <person name="Shaw J.R."/>
            <person name="Andrews J."/>
            <person name="Crease T.J."/>
            <person name="Tang H."/>
            <person name="Lucas S.M."/>
            <person name="Robertson H.M."/>
            <person name="Bork P."/>
            <person name="Koonin E.V."/>
            <person name="Zdobnov E.M."/>
            <person name="Grigoriev I.V."/>
            <person name="Lynch M."/>
            <person name="Boore J.L."/>
        </authorList>
    </citation>
    <scope>NUCLEOTIDE SEQUENCE [LARGE SCALE GENOMIC DNA]</scope>
</reference>
<feature type="region of interest" description="Disordered" evidence="1">
    <location>
        <begin position="141"/>
        <end position="186"/>
    </location>
</feature>
<gene>
    <name evidence="2" type="ORF">DAPPUDRAFT_245077</name>
</gene>
<dbReference type="PhylomeDB" id="E9GMI3"/>
<organism evidence="2 3">
    <name type="scientific">Daphnia pulex</name>
    <name type="common">Water flea</name>
    <dbReference type="NCBI Taxonomy" id="6669"/>
    <lineage>
        <taxon>Eukaryota</taxon>
        <taxon>Metazoa</taxon>
        <taxon>Ecdysozoa</taxon>
        <taxon>Arthropoda</taxon>
        <taxon>Crustacea</taxon>
        <taxon>Branchiopoda</taxon>
        <taxon>Diplostraca</taxon>
        <taxon>Cladocera</taxon>
        <taxon>Anomopoda</taxon>
        <taxon>Daphniidae</taxon>
        <taxon>Daphnia</taxon>
    </lineage>
</organism>
<dbReference type="InParanoid" id="E9GMI3"/>
<accession>E9GMI3</accession>
<evidence type="ECO:0000313" key="2">
    <source>
        <dbReference type="EMBL" id="EFX79385.1"/>
    </source>
</evidence>
<dbReference type="KEGG" id="dpx:DAPPUDRAFT_245077"/>
<evidence type="ECO:0000313" key="3">
    <source>
        <dbReference type="Proteomes" id="UP000000305"/>
    </source>
</evidence>
<sequence length="359" mass="40704">MENARNFNDLTGGQLFQLRTNSKRAHTRLVTRINELIVRRASKLMLEREATALSDALAAIRNINDHYVIAARLDAQEQHDAEEYVLQIANLNAATHAAIQAYLETIPTPRRASWNISDNVINQPLRPIGWSITQSRNEQQINPPVDQNASVHNGLENVGDNLQPRGGTPDQQNSRGLVQQPDPGIEPIDAKRRKMMLEYQLTQKDIQMARQLEDFQRQGQREREDLLSKIEHERKLIDSENLTSTQGPLLLSTPVIRTSPSAFPPAEPDASHIPIQQKTTTGSKIRWPKITVERFGGDPRKWRKFDHGVNATIRDTSMPDSLKLLSLQDVLVDEIRKKMAHVFNNGFTFEAAWAELSSR</sequence>
<dbReference type="Proteomes" id="UP000000305">
    <property type="component" value="Unassembled WGS sequence"/>
</dbReference>
<dbReference type="PANTHER" id="PTHR22954:SF3">
    <property type="entry name" value="PROTEIN CBG08539"/>
    <property type="match status" value="1"/>
</dbReference>
<name>E9GMI3_DAPPU</name>
<dbReference type="EMBL" id="GL732552">
    <property type="protein sequence ID" value="EFX79385.1"/>
    <property type="molecule type" value="Genomic_DNA"/>
</dbReference>
<evidence type="ECO:0000256" key="1">
    <source>
        <dbReference type="SAM" id="MobiDB-lite"/>
    </source>
</evidence>
<dbReference type="HOGENOM" id="CLU_040709_0_0_1"/>